<comment type="caution">
    <text evidence="3">The sequence shown here is derived from an EMBL/GenBank/DDBJ whole genome shotgun (WGS) entry which is preliminary data.</text>
</comment>
<keyword evidence="2" id="KW-0812">Transmembrane</keyword>
<evidence type="ECO:0000313" key="4">
    <source>
        <dbReference type="Proteomes" id="UP000532010"/>
    </source>
</evidence>
<accession>A0A7W4VKB5</accession>
<gene>
    <name evidence="3" type="ORF">FHR70_001817</name>
</gene>
<feature type="region of interest" description="Disordered" evidence="1">
    <location>
        <begin position="115"/>
        <end position="160"/>
    </location>
</feature>
<evidence type="ECO:0000313" key="3">
    <source>
        <dbReference type="EMBL" id="MBB3018763.1"/>
    </source>
</evidence>
<protein>
    <submittedName>
        <fullName evidence="3">Multisubunit Na+/H+ antiporter MnhF subunit</fullName>
    </submittedName>
</protein>
<dbReference type="EMBL" id="JACHWB010000002">
    <property type="protein sequence ID" value="MBB3018763.1"/>
    <property type="molecule type" value="Genomic_DNA"/>
</dbReference>
<feature type="transmembrane region" description="Helical" evidence="2">
    <location>
        <begin position="67"/>
        <end position="92"/>
    </location>
</feature>
<name>A0A7W4VKB5_9HYPH</name>
<keyword evidence="2" id="KW-1133">Transmembrane helix</keyword>
<sequence>MTASLNPAAPHHLPIFIPAPGGTDVLMVVVAVFLVLAVLAIGLLFLRLHTLPERIAHKGNKLQFEIVAILGLLALFTHVHLFWVAGLLLALIDIPDFGNPLRRIAGSLEKIAGIPPGEGAGEAPDERGAAGQHTEELADGTVEVPKTITLPRMPKERTHA</sequence>
<dbReference type="RefSeq" id="WP_183449278.1">
    <property type="nucleotide sequence ID" value="NZ_JACHWB010000002.1"/>
</dbReference>
<feature type="compositionally biased region" description="Basic and acidic residues" evidence="1">
    <location>
        <begin position="124"/>
        <end position="136"/>
    </location>
</feature>
<reference evidence="3 4" key="1">
    <citation type="submission" date="2020-08" db="EMBL/GenBank/DDBJ databases">
        <title>The Agave Microbiome: Exploring the role of microbial communities in plant adaptations to desert environments.</title>
        <authorList>
            <person name="Partida-Martinez L.P."/>
        </authorList>
    </citation>
    <scope>NUCLEOTIDE SEQUENCE [LARGE SCALE GENOMIC DNA]</scope>
    <source>
        <strain evidence="3 4">AT3.9</strain>
    </source>
</reference>
<organism evidence="3 4">
    <name type="scientific">Microvirga lupini</name>
    <dbReference type="NCBI Taxonomy" id="420324"/>
    <lineage>
        <taxon>Bacteria</taxon>
        <taxon>Pseudomonadati</taxon>
        <taxon>Pseudomonadota</taxon>
        <taxon>Alphaproteobacteria</taxon>
        <taxon>Hyphomicrobiales</taxon>
        <taxon>Methylobacteriaceae</taxon>
        <taxon>Microvirga</taxon>
    </lineage>
</organism>
<proteinExistence type="predicted"/>
<feature type="transmembrane region" description="Helical" evidence="2">
    <location>
        <begin position="25"/>
        <end position="46"/>
    </location>
</feature>
<dbReference type="Proteomes" id="UP000532010">
    <property type="component" value="Unassembled WGS sequence"/>
</dbReference>
<evidence type="ECO:0000256" key="1">
    <source>
        <dbReference type="SAM" id="MobiDB-lite"/>
    </source>
</evidence>
<dbReference type="AlphaFoldDB" id="A0A7W4VKB5"/>
<evidence type="ECO:0000256" key="2">
    <source>
        <dbReference type="SAM" id="Phobius"/>
    </source>
</evidence>
<keyword evidence="2" id="KW-0472">Membrane</keyword>
<keyword evidence="4" id="KW-1185">Reference proteome</keyword>